<dbReference type="EMBL" id="BSXT01018860">
    <property type="protein sequence ID" value="GMG14882.1"/>
    <property type="molecule type" value="Genomic_DNA"/>
</dbReference>
<protein>
    <submittedName>
        <fullName evidence="1">Unnamed protein product</fullName>
    </submittedName>
</protein>
<gene>
    <name evidence="1" type="ORF">Pfra01_002925000</name>
</gene>
<proteinExistence type="predicted"/>
<dbReference type="Gene3D" id="3.30.420.10">
    <property type="entry name" value="Ribonuclease H-like superfamily/Ribonuclease H"/>
    <property type="match status" value="1"/>
</dbReference>
<dbReference type="GO" id="GO:0003676">
    <property type="term" value="F:nucleic acid binding"/>
    <property type="evidence" value="ECO:0007669"/>
    <property type="project" value="InterPro"/>
</dbReference>
<dbReference type="InterPro" id="IPR036397">
    <property type="entry name" value="RNaseH_sf"/>
</dbReference>
<dbReference type="AlphaFoldDB" id="A0A9W7DEL9"/>
<organism evidence="1 2">
    <name type="scientific">Phytophthora fragariaefolia</name>
    <dbReference type="NCBI Taxonomy" id="1490495"/>
    <lineage>
        <taxon>Eukaryota</taxon>
        <taxon>Sar</taxon>
        <taxon>Stramenopiles</taxon>
        <taxon>Oomycota</taxon>
        <taxon>Peronosporomycetes</taxon>
        <taxon>Peronosporales</taxon>
        <taxon>Peronosporaceae</taxon>
        <taxon>Phytophthora</taxon>
    </lineage>
</organism>
<comment type="caution">
    <text evidence="1">The sequence shown here is derived from an EMBL/GenBank/DDBJ whole genome shotgun (WGS) entry which is preliminary data.</text>
</comment>
<name>A0A9W7DEL9_9STRA</name>
<reference evidence="1" key="1">
    <citation type="submission" date="2023-04" db="EMBL/GenBank/DDBJ databases">
        <title>Phytophthora fragariaefolia NBRC 109709.</title>
        <authorList>
            <person name="Ichikawa N."/>
            <person name="Sato H."/>
            <person name="Tonouchi N."/>
        </authorList>
    </citation>
    <scope>NUCLEOTIDE SEQUENCE</scope>
    <source>
        <strain evidence="1">NBRC 109709</strain>
    </source>
</reference>
<accession>A0A9W7DEL9</accession>
<sequence length="196" mass="22254">MVQTTTQSIKMFVEDLDQRDWDEYAERLTFAINTAQDRIRGDTPFYLVHGCDPRSTLEATIPLGRIGSSKFIGRGTRNQVGSTRSISTVARCYTNYSEVALIETDSVRCNLRRRSEIRSSRCVGCFDGKLGEISMRKSWVEMEGLDVNYMDTYSDVNIQWGYVLPSSLPMWRIVIAPILAMQARQAVASRLRHGTP</sequence>
<evidence type="ECO:0000313" key="1">
    <source>
        <dbReference type="EMBL" id="GMG14882.1"/>
    </source>
</evidence>
<evidence type="ECO:0000313" key="2">
    <source>
        <dbReference type="Proteomes" id="UP001165121"/>
    </source>
</evidence>
<dbReference type="Proteomes" id="UP001165121">
    <property type="component" value="Unassembled WGS sequence"/>
</dbReference>
<keyword evidence="2" id="KW-1185">Reference proteome</keyword>